<comment type="function">
    <text evidence="1">This subunit may be involved in monitoring complementarity of crRNA and target RNA.</text>
</comment>
<evidence type="ECO:0000256" key="4">
    <source>
        <dbReference type="ARBA" id="ARBA00022884"/>
    </source>
</evidence>
<dbReference type="InterPro" id="IPR010149">
    <property type="entry name" value="CRISPR-assoc_prot_Csm2_III-A"/>
</dbReference>
<keyword evidence="5" id="KW-0051">Antiviral defense</keyword>
<gene>
    <name evidence="7" type="ORF">BW47_08845</name>
</gene>
<keyword evidence="8" id="KW-1185">Reference proteome</keyword>
<sequence>MRNDNFSRQRNSQKEFINQELAEKILNPDSDPDGENLFEYSKEISKEIKVLSSTQLRKYYDEVKKIPNNKDYKYHLKRFIAVFLYSVNKIKNKKNKEVVEKFSESIKNLALVASNNDERYFKRFRDFFEALVAYHTYYKNNNNNKE</sequence>
<evidence type="ECO:0000256" key="1">
    <source>
        <dbReference type="ARBA" id="ARBA00003640"/>
    </source>
</evidence>
<dbReference type="NCBIfam" id="TIGR01870">
    <property type="entry name" value="cas_TM1810_Csm2"/>
    <property type="match status" value="1"/>
</dbReference>
<evidence type="ECO:0000313" key="8">
    <source>
        <dbReference type="Proteomes" id="UP000185490"/>
    </source>
</evidence>
<evidence type="ECO:0000256" key="2">
    <source>
        <dbReference type="ARBA" id="ARBA00006896"/>
    </source>
</evidence>
<dbReference type="RefSeq" id="WP_012057873.1">
    <property type="nucleotide sequence ID" value="NZ_CP007389.1"/>
</dbReference>
<name>A0ABN4UZA6_9BACT</name>
<reference evidence="7 8" key="1">
    <citation type="submission" date="2014-02" db="EMBL/GenBank/DDBJ databases">
        <title>Diversity of Thermotogales isolates from hydrothermal vents.</title>
        <authorList>
            <person name="Haverkamp T.H.A."/>
            <person name="Lossouarn J."/>
            <person name="Geslin C."/>
            <person name="Nesbo C.L."/>
        </authorList>
    </citation>
    <scope>NUCLEOTIDE SEQUENCE [LARGE SCALE GENOMIC DNA]</scope>
    <source>
        <strain evidence="7 8">431</strain>
    </source>
</reference>
<accession>A0ABN4UZA6</accession>
<dbReference type="Pfam" id="PF03750">
    <property type="entry name" value="Csm2_III-A"/>
    <property type="match status" value="1"/>
</dbReference>
<dbReference type="Proteomes" id="UP000185490">
    <property type="component" value="Chromosome"/>
</dbReference>
<dbReference type="EMBL" id="CP007389">
    <property type="protein sequence ID" value="APT74937.1"/>
    <property type="molecule type" value="Genomic_DNA"/>
</dbReference>
<protein>
    <recommendedName>
        <fullName evidence="3">CRISPR system Cms protein Csm2</fullName>
    </recommendedName>
    <alternativeName>
        <fullName evidence="6">CRISPR type III A-associated protein Csm2</fullName>
    </alternativeName>
</protein>
<proteinExistence type="inferred from homology"/>
<evidence type="ECO:0000256" key="5">
    <source>
        <dbReference type="ARBA" id="ARBA00023118"/>
    </source>
</evidence>
<comment type="similarity">
    <text evidence="2">Belongs to the CRISPR-associated Csm2 family.</text>
</comment>
<evidence type="ECO:0000256" key="3">
    <source>
        <dbReference type="ARBA" id="ARBA00016118"/>
    </source>
</evidence>
<evidence type="ECO:0000256" key="6">
    <source>
        <dbReference type="ARBA" id="ARBA00031723"/>
    </source>
</evidence>
<keyword evidence="4" id="KW-0694">RNA-binding</keyword>
<organism evidence="7 8">
    <name type="scientific">Thermosipho melanesiensis</name>
    <dbReference type="NCBI Taxonomy" id="46541"/>
    <lineage>
        <taxon>Bacteria</taxon>
        <taxon>Thermotogati</taxon>
        <taxon>Thermotogota</taxon>
        <taxon>Thermotogae</taxon>
        <taxon>Thermotogales</taxon>
        <taxon>Fervidobacteriaceae</taxon>
        <taxon>Thermosipho</taxon>
    </lineage>
</organism>
<evidence type="ECO:0000313" key="7">
    <source>
        <dbReference type="EMBL" id="APT74937.1"/>
    </source>
</evidence>